<organism evidence="3 4">
    <name type="scientific">Sinomonas halotolerans</name>
    <dbReference type="NCBI Taxonomy" id="1644133"/>
    <lineage>
        <taxon>Bacteria</taxon>
        <taxon>Bacillati</taxon>
        <taxon>Actinomycetota</taxon>
        <taxon>Actinomycetes</taxon>
        <taxon>Micrococcales</taxon>
        <taxon>Micrococcaceae</taxon>
        <taxon>Sinomonas</taxon>
    </lineage>
</organism>
<evidence type="ECO:0000259" key="2">
    <source>
        <dbReference type="PROSITE" id="PS50043"/>
    </source>
</evidence>
<dbReference type="PANTHER" id="PTHR43214:SF43">
    <property type="entry name" value="TWO-COMPONENT RESPONSE REGULATOR"/>
    <property type="match status" value="1"/>
</dbReference>
<protein>
    <submittedName>
        <fullName evidence="3">LuxR C-terminal-related transcriptional regulator</fullName>
    </submittedName>
</protein>
<reference evidence="3 4" key="1">
    <citation type="submission" date="2024-05" db="EMBL/GenBank/DDBJ databases">
        <title>Sinomonas sp. nov., isolated from a waste landfill.</title>
        <authorList>
            <person name="Zhao Y."/>
        </authorList>
    </citation>
    <scope>NUCLEOTIDE SEQUENCE [LARGE SCALE GENOMIC DNA]</scope>
    <source>
        <strain evidence="3 4">CCTCC AB2014300</strain>
    </source>
</reference>
<name>A0ABU9WXL0_9MICC</name>
<dbReference type="InterPro" id="IPR011990">
    <property type="entry name" value="TPR-like_helical_dom_sf"/>
</dbReference>
<comment type="caution">
    <text evidence="3">The sequence shown here is derived from an EMBL/GenBank/DDBJ whole genome shotgun (WGS) entry which is preliminary data.</text>
</comment>
<dbReference type="RefSeq" id="WP_345883568.1">
    <property type="nucleotide sequence ID" value="NZ_JBDFRB010000003.1"/>
</dbReference>
<dbReference type="SMART" id="SM00421">
    <property type="entry name" value="HTH_LUXR"/>
    <property type="match status" value="1"/>
</dbReference>
<keyword evidence="4" id="KW-1185">Reference proteome</keyword>
<dbReference type="Gene3D" id="1.25.40.10">
    <property type="entry name" value="Tetratricopeptide repeat domain"/>
    <property type="match status" value="1"/>
</dbReference>
<keyword evidence="1" id="KW-0238">DNA-binding</keyword>
<dbReference type="PANTHER" id="PTHR43214">
    <property type="entry name" value="TWO-COMPONENT RESPONSE REGULATOR"/>
    <property type="match status" value="1"/>
</dbReference>
<evidence type="ECO:0000313" key="3">
    <source>
        <dbReference type="EMBL" id="MEN2743931.1"/>
    </source>
</evidence>
<feature type="domain" description="HTH luxR-type" evidence="2">
    <location>
        <begin position="476"/>
        <end position="541"/>
    </location>
</feature>
<dbReference type="Pfam" id="PF13424">
    <property type="entry name" value="TPR_12"/>
    <property type="match status" value="1"/>
</dbReference>
<dbReference type="InterPro" id="IPR039420">
    <property type="entry name" value="WalR-like"/>
</dbReference>
<dbReference type="InterPro" id="IPR000792">
    <property type="entry name" value="Tscrpt_reg_LuxR_C"/>
</dbReference>
<dbReference type="Gene3D" id="1.10.10.10">
    <property type="entry name" value="Winged helix-like DNA-binding domain superfamily/Winged helix DNA-binding domain"/>
    <property type="match status" value="1"/>
</dbReference>
<dbReference type="PRINTS" id="PR00038">
    <property type="entry name" value="HTHLUXR"/>
</dbReference>
<gene>
    <name evidence="3" type="ORF">ABCQ75_05190</name>
</gene>
<evidence type="ECO:0000256" key="1">
    <source>
        <dbReference type="ARBA" id="ARBA00023125"/>
    </source>
</evidence>
<dbReference type="PROSITE" id="PS50043">
    <property type="entry name" value="HTH_LUXR_2"/>
    <property type="match status" value="1"/>
</dbReference>
<sequence>MADTADHLAQARSLQGASEWRRACEEFRAAGGLQALGAEDLERFAECAQIAGFRDEAIAALERAYSMRAAAGQVRDALASAFWLWEAYALNGEFGQANGWMARARELGREDGGAEPGWPLITRAYGCIGGADYDKARRLLAQARQDAVAAHDADLLAFSTLLTGRALVKGGHVADGLDRLDDAMVGVLAGETSPRATSLLFCAAIGTCHEEAREMGRVREWSAALGEWLDRVPPFGGPFYGNCLTYRAANLRLAGRWSEALAALESACRCLEEGGALVLAHARYELGESHRLFGHVAAAEAAYRAAAFSGGPTQPGLAMLRLSLGDVPAAAAGIRRALGEASQPSARVEILPAAVTVFVAAESLEEAHAAAGELGVLAESFGSHSVRAAHARALGELALASGDWQEALPALRRAADLWRAQDVPYETARTSVLLGSAYRAVGDEEAAALELVSAREAFSRLGARPDLAAVESLLEPAAAPHSLSPRELQVLRLIVRGLTNRAIAGELFLSERTVHRHVSSIFDKLGVSSRTQAATRAIDSGIATSAE</sequence>
<dbReference type="Pfam" id="PF00196">
    <property type="entry name" value="GerE"/>
    <property type="match status" value="1"/>
</dbReference>
<dbReference type="CDD" id="cd06170">
    <property type="entry name" value="LuxR_C_like"/>
    <property type="match status" value="1"/>
</dbReference>
<dbReference type="PROSITE" id="PS00622">
    <property type="entry name" value="HTH_LUXR_1"/>
    <property type="match status" value="1"/>
</dbReference>
<proteinExistence type="predicted"/>
<dbReference type="SUPFAM" id="SSF46894">
    <property type="entry name" value="C-terminal effector domain of the bipartite response regulators"/>
    <property type="match status" value="1"/>
</dbReference>
<evidence type="ECO:0000313" key="4">
    <source>
        <dbReference type="Proteomes" id="UP001422074"/>
    </source>
</evidence>
<dbReference type="InterPro" id="IPR036388">
    <property type="entry name" value="WH-like_DNA-bd_sf"/>
</dbReference>
<dbReference type="Proteomes" id="UP001422074">
    <property type="component" value="Unassembled WGS sequence"/>
</dbReference>
<dbReference type="EMBL" id="JBDFRB010000003">
    <property type="protein sequence ID" value="MEN2743931.1"/>
    <property type="molecule type" value="Genomic_DNA"/>
</dbReference>
<accession>A0ABU9WXL0</accession>
<dbReference type="SUPFAM" id="SSF48452">
    <property type="entry name" value="TPR-like"/>
    <property type="match status" value="1"/>
</dbReference>
<dbReference type="InterPro" id="IPR016032">
    <property type="entry name" value="Sig_transdc_resp-reg_C-effctor"/>
</dbReference>